<keyword evidence="3" id="KW-1185">Reference proteome</keyword>
<gene>
    <name evidence="2" type="ORF">J1N35_040140</name>
</gene>
<evidence type="ECO:0000313" key="2">
    <source>
        <dbReference type="EMBL" id="KAH1038397.1"/>
    </source>
</evidence>
<protein>
    <submittedName>
        <fullName evidence="2">Uncharacterized protein</fullName>
    </submittedName>
</protein>
<feature type="region of interest" description="Disordered" evidence="1">
    <location>
        <begin position="19"/>
        <end position="103"/>
    </location>
</feature>
<dbReference type="Proteomes" id="UP000828251">
    <property type="component" value="Unassembled WGS sequence"/>
</dbReference>
<proteinExistence type="predicted"/>
<evidence type="ECO:0000313" key="3">
    <source>
        <dbReference type="Proteomes" id="UP000828251"/>
    </source>
</evidence>
<evidence type="ECO:0000256" key="1">
    <source>
        <dbReference type="SAM" id="MobiDB-lite"/>
    </source>
</evidence>
<feature type="compositionally biased region" description="Basic and acidic residues" evidence="1">
    <location>
        <begin position="30"/>
        <end position="41"/>
    </location>
</feature>
<accession>A0A9D3ZI30</accession>
<comment type="caution">
    <text evidence="2">The sequence shown here is derived from an EMBL/GenBank/DDBJ whole genome shotgun (WGS) entry which is preliminary data.</text>
</comment>
<organism evidence="2 3">
    <name type="scientific">Gossypium stocksii</name>
    <dbReference type="NCBI Taxonomy" id="47602"/>
    <lineage>
        <taxon>Eukaryota</taxon>
        <taxon>Viridiplantae</taxon>
        <taxon>Streptophyta</taxon>
        <taxon>Embryophyta</taxon>
        <taxon>Tracheophyta</taxon>
        <taxon>Spermatophyta</taxon>
        <taxon>Magnoliopsida</taxon>
        <taxon>eudicotyledons</taxon>
        <taxon>Gunneridae</taxon>
        <taxon>Pentapetalae</taxon>
        <taxon>rosids</taxon>
        <taxon>malvids</taxon>
        <taxon>Malvales</taxon>
        <taxon>Malvaceae</taxon>
        <taxon>Malvoideae</taxon>
        <taxon>Gossypium</taxon>
    </lineage>
</organism>
<name>A0A9D3ZI30_9ROSI</name>
<reference evidence="2 3" key="1">
    <citation type="journal article" date="2021" name="Plant Biotechnol. J.">
        <title>Multi-omics assisted identification of the key and species-specific regulatory components of drought-tolerant mechanisms in Gossypium stocksii.</title>
        <authorList>
            <person name="Yu D."/>
            <person name="Ke L."/>
            <person name="Zhang D."/>
            <person name="Wu Y."/>
            <person name="Sun Y."/>
            <person name="Mei J."/>
            <person name="Sun J."/>
            <person name="Sun Y."/>
        </authorList>
    </citation>
    <scope>NUCLEOTIDE SEQUENCE [LARGE SCALE GENOMIC DNA]</scope>
    <source>
        <strain evidence="3">cv. E1</strain>
        <tissue evidence="2">Leaf</tissue>
    </source>
</reference>
<dbReference type="EMBL" id="JAIQCV010000012">
    <property type="protein sequence ID" value="KAH1038397.1"/>
    <property type="molecule type" value="Genomic_DNA"/>
</dbReference>
<sequence>MHINESISDAGNMYWGTSTSTGWQATSDWGRYETSRKRDDVLSTMSTGEGTSYVAANGRSDDESDVDPSREPGPDGAEVALFFEPEPVPTKPEGGSDEEEEDP</sequence>
<dbReference type="AlphaFoldDB" id="A0A9D3ZI30"/>